<evidence type="ECO:0000256" key="2">
    <source>
        <dbReference type="ARBA" id="ARBA00008017"/>
    </source>
</evidence>
<dbReference type="PANTHER" id="PTHR30566:SF25">
    <property type="entry name" value="INNER MEMBRANE PROTEIN"/>
    <property type="match status" value="1"/>
</dbReference>
<feature type="domain" description="Cyclic nucleotide-binding" evidence="8">
    <location>
        <begin position="337"/>
        <end position="456"/>
    </location>
</feature>
<dbReference type="SUPFAM" id="SSF50182">
    <property type="entry name" value="Sm-like ribonucleoproteins"/>
    <property type="match status" value="1"/>
</dbReference>
<evidence type="ECO:0000256" key="1">
    <source>
        <dbReference type="ARBA" id="ARBA00004651"/>
    </source>
</evidence>
<dbReference type="InterPro" id="IPR000595">
    <property type="entry name" value="cNMP-bd_dom"/>
</dbReference>
<sequence>MPELWRQSWFWPAVFVVVGLPILLIVLTELASSLERRGNGIASLVRLARNFVVPTAAVAVLLAEITKAVGSTDFTWSKLVTTLFGFLALLFILNTFNLVLFRNAKEGSWRERLPSIFLDIARIILIAIGLAILFKLVWGTDVAGLFTALGVTSIVLGLALQGAIGSVVSGLLLLFEQPFRLGDYLDAGGTRGRVVEVNWRAVHIDTGNGIQIIPNASLAGSSFTNLSLGGRAFTVSTKVTFTTDDPPAEVVALLVGVASGLPSLYPKTTPVAVPLGGSDYELSFEVRGPGVEGEAFAMFRSRIWYAARRAGLGLDGDTTDAFVTPERTQEALRQISPLLHLTGDDSTALLPVVHLERYAAGETAAQGGVIPTSVQFILRGVATLGVPLADGGLLPAGRIEAGDYIGQTALTREPLSMSVVAATELAVLRMPVDVLDALVRTRPRLARELGEVIERRHRIARDALAAATPSELGTTRLAPSHSRGAR</sequence>
<keyword evidence="4 7" id="KW-0812">Transmembrane</keyword>
<reference evidence="9 10" key="1">
    <citation type="submission" date="2018-10" db="EMBL/GenBank/DDBJ databases">
        <title>Sequencing the genomes of 1000 actinobacteria strains.</title>
        <authorList>
            <person name="Klenk H.-P."/>
        </authorList>
    </citation>
    <scope>NUCLEOTIDE SEQUENCE [LARGE SCALE GENOMIC DNA]</scope>
    <source>
        <strain evidence="9 10">DSM 17894</strain>
    </source>
</reference>
<name>A0A495ICU3_9MICO</name>
<dbReference type="InterPro" id="IPR018490">
    <property type="entry name" value="cNMP-bd_dom_sf"/>
</dbReference>
<comment type="caution">
    <text evidence="9">The sequence shown here is derived from an EMBL/GenBank/DDBJ whole genome shotgun (WGS) entry which is preliminary data.</text>
</comment>
<evidence type="ECO:0000259" key="8">
    <source>
        <dbReference type="PROSITE" id="PS50042"/>
    </source>
</evidence>
<dbReference type="InterPro" id="IPR011014">
    <property type="entry name" value="MscS_channel_TM-2"/>
</dbReference>
<dbReference type="InterPro" id="IPR014710">
    <property type="entry name" value="RmlC-like_jellyroll"/>
</dbReference>
<dbReference type="GO" id="GO:0055085">
    <property type="term" value="P:transmembrane transport"/>
    <property type="evidence" value="ECO:0007669"/>
    <property type="project" value="InterPro"/>
</dbReference>
<dbReference type="SUPFAM" id="SSF51206">
    <property type="entry name" value="cAMP-binding domain-like"/>
    <property type="match status" value="1"/>
</dbReference>
<feature type="transmembrane region" description="Helical" evidence="7">
    <location>
        <begin position="83"/>
        <end position="104"/>
    </location>
</feature>
<feature type="transmembrane region" description="Helical" evidence="7">
    <location>
        <begin position="116"/>
        <end position="138"/>
    </location>
</feature>
<evidence type="ECO:0000313" key="10">
    <source>
        <dbReference type="Proteomes" id="UP000280008"/>
    </source>
</evidence>
<keyword evidence="5 7" id="KW-1133">Transmembrane helix</keyword>
<proteinExistence type="inferred from homology"/>
<dbReference type="PROSITE" id="PS50042">
    <property type="entry name" value="CNMP_BINDING_3"/>
    <property type="match status" value="1"/>
</dbReference>
<evidence type="ECO:0000256" key="5">
    <source>
        <dbReference type="ARBA" id="ARBA00022989"/>
    </source>
</evidence>
<dbReference type="EMBL" id="RBKS01000001">
    <property type="protein sequence ID" value="RKR73121.1"/>
    <property type="molecule type" value="Genomic_DNA"/>
</dbReference>
<dbReference type="InterPro" id="IPR010920">
    <property type="entry name" value="LSM_dom_sf"/>
</dbReference>
<evidence type="ECO:0000256" key="3">
    <source>
        <dbReference type="ARBA" id="ARBA00022475"/>
    </source>
</evidence>
<feature type="transmembrane region" description="Helical" evidence="7">
    <location>
        <begin position="144"/>
        <end position="175"/>
    </location>
</feature>
<dbReference type="CDD" id="cd00038">
    <property type="entry name" value="CAP_ED"/>
    <property type="match status" value="1"/>
</dbReference>
<dbReference type="Proteomes" id="UP000280008">
    <property type="component" value="Unassembled WGS sequence"/>
</dbReference>
<dbReference type="Pfam" id="PF00027">
    <property type="entry name" value="cNMP_binding"/>
    <property type="match status" value="1"/>
</dbReference>
<dbReference type="Gene3D" id="1.10.287.1260">
    <property type="match status" value="1"/>
</dbReference>
<dbReference type="Gene3D" id="2.30.30.60">
    <property type="match status" value="1"/>
</dbReference>
<dbReference type="SUPFAM" id="SSF82861">
    <property type="entry name" value="Mechanosensitive channel protein MscS (YggB), transmembrane region"/>
    <property type="match status" value="1"/>
</dbReference>
<keyword evidence="3" id="KW-1003">Cell membrane</keyword>
<dbReference type="Pfam" id="PF21088">
    <property type="entry name" value="MS_channel_1st"/>
    <property type="match status" value="1"/>
</dbReference>
<dbReference type="GO" id="GO:0005886">
    <property type="term" value="C:plasma membrane"/>
    <property type="evidence" value="ECO:0007669"/>
    <property type="project" value="UniProtKB-SubCell"/>
</dbReference>
<evidence type="ECO:0000256" key="7">
    <source>
        <dbReference type="SAM" id="Phobius"/>
    </source>
</evidence>
<evidence type="ECO:0000313" key="9">
    <source>
        <dbReference type="EMBL" id="RKR73121.1"/>
    </source>
</evidence>
<evidence type="ECO:0000256" key="6">
    <source>
        <dbReference type="ARBA" id="ARBA00023136"/>
    </source>
</evidence>
<dbReference type="Pfam" id="PF00924">
    <property type="entry name" value="MS_channel_2nd"/>
    <property type="match status" value="1"/>
</dbReference>
<accession>A0A495ICU3</accession>
<protein>
    <submittedName>
        <fullName evidence="9">Mechanosensitive ion channel-like protein</fullName>
    </submittedName>
</protein>
<keyword evidence="6 7" id="KW-0472">Membrane</keyword>
<evidence type="ECO:0000256" key="4">
    <source>
        <dbReference type="ARBA" id="ARBA00022692"/>
    </source>
</evidence>
<gene>
    <name evidence="9" type="ORF">C8E83_0207</name>
</gene>
<feature type="transmembrane region" description="Helical" evidence="7">
    <location>
        <begin position="44"/>
        <end position="63"/>
    </location>
</feature>
<organism evidence="9 10">
    <name type="scientific">Frondihabitans australicus</name>
    <dbReference type="NCBI Taxonomy" id="386892"/>
    <lineage>
        <taxon>Bacteria</taxon>
        <taxon>Bacillati</taxon>
        <taxon>Actinomycetota</taxon>
        <taxon>Actinomycetes</taxon>
        <taxon>Micrococcales</taxon>
        <taxon>Microbacteriaceae</taxon>
        <taxon>Frondihabitans</taxon>
    </lineage>
</organism>
<dbReference type="OrthoDB" id="9775207at2"/>
<dbReference type="InterPro" id="IPR023408">
    <property type="entry name" value="MscS_beta-dom_sf"/>
</dbReference>
<feature type="transmembrane region" description="Helical" evidence="7">
    <location>
        <begin position="12"/>
        <end position="32"/>
    </location>
</feature>
<comment type="subcellular location">
    <subcellularLocation>
        <location evidence="1">Cell membrane</location>
        <topology evidence="1">Multi-pass membrane protein</topology>
    </subcellularLocation>
</comment>
<dbReference type="AlphaFoldDB" id="A0A495ICU3"/>
<comment type="similarity">
    <text evidence="2">Belongs to the MscS (TC 1.A.23) family.</text>
</comment>
<dbReference type="InterPro" id="IPR049142">
    <property type="entry name" value="MS_channel_1st"/>
</dbReference>
<dbReference type="PANTHER" id="PTHR30566">
    <property type="entry name" value="YNAI-RELATED MECHANOSENSITIVE ION CHANNEL"/>
    <property type="match status" value="1"/>
</dbReference>
<keyword evidence="10" id="KW-1185">Reference proteome</keyword>
<dbReference type="InterPro" id="IPR006685">
    <property type="entry name" value="MscS_channel_2nd"/>
</dbReference>
<dbReference type="Gene3D" id="2.60.120.10">
    <property type="entry name" value="Jelly Rolls"/>
    <property type="match status" value="1"/>
</dbReference>